<dbReference type="InterPro" id="IPR043744">
    <property type="entry name" value="DUF5689"/>
</dbReference>
<feature type="domain" description="DUF5689" evidence="1">
    <location>
        <begin position="39"/>
        <end position="263"/>
    </location>
</feature>
<dbReference type="EMBL" id="JBEPMO010000001">
    <property type="protein sequence ID" value="MET3730640.1"/>
    <property type="molecule type" value="Genomic_DNA"/>
</dbReference>
<sequence>MKNILTAFAAILLLNSCVKDDDYATPPFEQYICSEEWTTNRTISEVIAEIGSSSLYTFPADGEEIVFEGYVISSDETGNFYKTISLQDSRENPTKGIQVELNKVSLFNNFPIGSKVRVKLNGINGGITNGVYKVGGTYQGGVGQLAEILVADHVKRACDDDTSLTPRVFQGITSVLNNNNVNTLVTLEGVQFVQAELGSTYSEPNQTTNRTLQDAEGNEIILRNSSFADFAGDLLPEGSGRITGVMSKYNSTWQFYIRDTSDVQFDQPRFDVGDGGGGGGDNDQEAANFLFNGADFENWANFLASLNQYGLTSGLAVQGIGTGRDGSNSFHFNGTTGDTNPYVFTVKASAATIPANATKITMWIKGSSNKSLSFNLDTAAGRVYYNVGELNSSNKTLTTSANNQYTGAINTNNEWRLVTLDITGMTLNTANDLLAMKAGSGTTYNLHIDNIKID</sequence>
<protein>
    <recommendedName>
        <fullName evidence="1">DUF5689 domain-containing protein</fullName>
    </recommendedName>
</protein>
<comment type="caution">
    <text evidence="2">The sequence shown here is derived from an EMBL/GenBank/DDBJ whole genome shotgun (WGS) entry which is preliminary data.</text>
</comment>
<dbReference type="RefSeq" id="WP_354505841.1">
    <property type="nucleotide sequence ID" value="NZ_JBEPMO010000001.1"/>
</dbReference>
<name>A0ABV2LPZ3_9FLAO</name>
<organism evidence="2 3">
    <name type="scientific">Moheibacter stercoris</name>
    <dbReference type="NCBI Taxonomy" id="1628251"/>
    <lineage>
        <taxon>Bacteria</taxon>
        <taxon>Pseudomonadati</taxon>
        <taxon>Bacteroidota</taxon>
        <taxon>Flavobacteriia</taxon>
        <taxon>Flavobacteriales</taxon>
        <taxon>Weeksellaceae</taxon>
        <taxon>Moheibacter</taxon>
    </lineage>
</organism>
<evidence type="ECO:0000313" key="3">
    <source>
        <dbReference type="Proteomes" id="UP001549146"/>
    </source>
</evidence>
<dbReference type="Proteomes" id="UP001549146">
    <property type="component" value="Unassembled WGS sequence"/>
</dbReference>
<keyword evidence="3" id="KW-1185">Reference proteome</keyword>
<evidence type="ECO:0000313" key="2">
    <source>
        <dbReference type="EMBL" id="MET3730640.1"/>
    </source>
</evidence>
<gene>
    <name evidence="2" type="ORF">ABID46_000192</name>
</gene>
<dbReference type="Pfam" id="PF18942">
    <property type="entry name" value="DUF5689"/>
    <property type="match status" value="1"/>
</dbReference>
<proteinExistence type="predicted"/>
<evidence type="ECO:0000259" key="1">
    <source>
        <dbReference type="Pfam" id="PF18942"/>
    </source>
</evidence>
<accession>A0ABV2LPZ3</accession>
<reference evidence="2 3" key="1">
    <citation type="submission" date="2024-06" db="EMBL/GenBank/DDBJ databases">
        <title>Genomic Encyclopedia of Type Strains, Phase IV (KMG-IV): sequencing the most valuable type-strain genomes for metagenomic binning, comparative biology and taxonomic classification.</title>
        <authorList>
            <person name="Goeker M."/>
        </authorList>
    </citation>
    <scope>NUCLEOTIDE SEQUENCE [LARGE SCALE GENOMIC DNA]</scope>
    <source>
        <strain evidence="2 3">DSM 29388</strain>
    </source>
</reference>